<protein>
    <recommendedName>
        <fullName evidence="4">Secreted protein</fullName>
    </recommendedName>
</protein>
<evidence type="ECO:0008006" key="4">
    <source>
        <dbReference type="Google" id="ProtNLM"/>
    </source>
</evidence>
<name>A0ABR1F3X3_9ASCO</name>
<comment type="caution">
    <text evidence="2">The sequence shown here is derived from an EMBL/GenBank/DDBJ whole genome shotgun (WGS) entry which is preliminary data.</text>
</comment>
<feature type="chain" id="PRO_5046262162" description="Secreted protein" evidence="1">
    <location>
        <begin position="17"/>
        <end position="72"/>
    </location>
</feature>
<keyword evidence="1" id="KW-0732">Signal</keyword>
<evidence type="ECO:0000313" key="2">
    <source>
        <dbReference type="EMBL" id="KAK7204515.1"/>
    </source>
</evidence>
<reference evidence="2 3" key="1">
    <citation type="submission" date="2024-03" db="EMBL/GenBank/DDBJ databases">
        <title>Genome-scale model development and genomic sequencing of the oleaginous clade Lipomyces.</title>
        <authorList>
            <consortium name="Lawrence Berkeley National Laboratory"/>
            <person name="Czajka J.J."/>
            <person name="Han Y."/>
            <person name="Kim J."/>
            <person name="Mondo S.J."/>
            <person name="Hofstad B.A."/>
            <person name="Robles A."/>
            <person name="Haridas S."/>
            <person name="Riley R."/>
            <person name="LaButti K."/>
            <person name="Pangilinan J."/>
            <person name="Andreopoulos W."/>
            <person name="Lipzen A."/>
            <person name="Yan J."/>
            <person name="Wang M."/>
            <person name="Ng V."/>
            <person name="Grigoriev I.V."/>
            <person name="Spatafora J.W."/>
            <person name="Magnuson J.K."/>
            <person name="Baker S.E."/>
            <person name="Pomraning K.R."/>
        </authorList>
    </citation>
    <scope>NUCLEOTIDE SEQUENCE [LARGE SCALE GENOMIC DNA]</scope>
    <source>
        <strain evidence="2 3">Phaff 52-87</strain>
    </source>
</reference>
<organism evidence="2 3">
    <name type="scientific">Myxozyma melibiosi</name>
    <dbReference type="NCBI Taxonomy" id="54550"/>
    <lineage>
        <taxon>Eukaryota</taxon>
        <taxon>Fungi</taxon>
        <taxon>Dikarya</taxon>
        <taxon>Ascomycota</taxon>
        <taxon>Saccharomycotina</taxon>
        <taxon>Lipomycetes</taxon>
        <taxon>Lipomycetales</taxon>
        <taxon>Lipomycetaceae</taxon>
        <taxon>Myxozyma</taxon>
    </lineage>
</organism>
<dbReference type="RefSeq" id="XP_064767548.1">
    <property type="nucleotide sequence ID" value="XM_064913048.1"/>
</dbReference>
<dbReference type="GeneID" id="90038560"/>
<gene>
    <name evidence="2" type="ORF">BZA70DRAFT_281004</name>
</gene>
<evidence type="ECO:0000256" key="1">
    <source>
        <dbReference type="SAM" id="SignalP"/>
    </source>
</evidence>
<evidence type="ECO:0000313" key="3">
    <source>
        <dbReference type="Proteomes" id="UP001498771"/>
    </source>
</evidence>
<dbReference type="EMBL" id="JBBJBU010000008">
    <property type="protein sequence ID" value="KAK7204515.1"/>
    <property type="molecule type" value="Genomic_DNA"/>
</dbReference>
<sequence>MVSAFSLFLVLSCVQLFELSQLKQSTMLLGCELHRICDRVKVEGSLDVRLEFKICWPSCESVNSRYKRAQTG</sequence>
<keyword evidence="3" id="KW-1185">Reference proteome</keyword>
<feature type="signal peptide" evidence="1">
    <location>
        <begin position="1"/>
        <end position="16"/>
    </location>
</feature>
<proteinExistence type="predicted"/>
<accession>A0ABR1F3X3</accession>
<dbReference type="Proteomes" id="UP001498771">
    <property type="component" value="Unassembled WGS sequence"/>
</dbReference>